<evidence type="ECO:0000313" key="3">
    <source>
        <dbReference type="Proteomes" id="UP001066276"/>
    </source>
</evidence>
<reference evidence="2" key="1">
    <citation type="journal article" date="2022" name="bioRxiv">
        <title>Sequencing and chromosome-scale assembly of the giantPleurodeles waltlgenome.</title>
        <authorList>
            <person name="Brown T."/>
            <person name="Elewa A."/>
            <person name="Iarovenko S."/>
            <person name="Subramanian E."/>
            <person name="Araus A.J."/>
            <person name="Petzold A."/>
            <person name="Susuki M."/>
            <person name="Suzuki K.-i.T."/>
            <person name="Hayashi T."/>
            <person name="Toyoda A."/>
            <person name="Oliveira C."/>
            <person name="Osipova E."/>
            <person name="Leigh N.D."/>
            <person name="Simon A."/>
            <person name="Yun M.H."/>
        </authorList>
    </citation>
    <scope>NUCLEOTIDE SEQUENCE</scope>
    <source>
        <strain evidence="2">20211129_DDA</strain>
        <tissue evidence="2">Liver</tissue>
    </source>
</reference>
<dbReference type="EMBL" id="JANPWB010000003">
    <property type="protein sequence ID" value="KAJ1199661.1"/>
    <property type="molecule type" value="Genomic_DNA"/>
</dbReference>
<keyword evidence="3" id="KW-1185">Reference proteome</keyword>
<name>A0AAV7VGS3_PLEWA</name>
<evidence type="ECO:0000256" key="1">
    <source>
        <dbReference type="SAM" id="MobiDB-lite"/>
    </source>
</evidence>
<gene>
    <name evidence="2" type="ORF">NDU88_003494</name>
</gene>
<sequence length="142" mass="16666">MVRCPGALRRTLRCYGETQKRNRKWMCKSSRMRMWRERTRTSRSGKATTRRRQEGRRENREETRESRTPTESEEDGSDQVPLWNPTTCHIPGGTWLELVHARIRAVSSFWGNPGGMGEESNEGKRAGRKYNIYLSEKQGKYL</sequence>
<accession>A0AAV7VGS3</accession>
<feature type="region of interest" description="Disordered" evidence="1">
    <location>
        <begin position="34"/>
        <end position="84"/>
    </location>
</feature>
<proteinExistence type="predicted"/>
<dbReference type="Proteomes" id="UP001066276">
    <property type="component" value="Chromosome 2_1"/>
</dbReference>
<organism evidence="2 3">
    <name type="scientific">Pleurodeles waltl</name>
    <name type="common">Iberian ribbed newt</name>
    <dbReference type="NCBI Taxonomy" id="8319"/>
    <lineage>
        <taxon>Eukaryota</taxon>
        <taxon>Metazoa</taxon>
        <taxon>Chordata</taxon>
        <taxon>Craniata</taxon>
        <taxon>Vertebrata</taxon>
        <taxon>Euteleostomi</taxon>
        <taxon>Amphibia</taxon>
        <taxon>Batrachia</taxon>
        <taxon>Caudata</taxon>
        <taxon>Salamandroidea</taxon>
        <taxon>Salamandridae</taxon>
        <taxon>Pleurodelinae</taxon>
        <taxon>Pleurodeles</taxon>
    </lineage>
</organism>
<comment type="caution">
    <text evidence="2">The sequence shown here is derived from an EMBL/GenBank/DDBJ whole genome shotgun (WGS) entry which is preliminary data.</text>
</comment>
<dbReference type="AlphaFoldDB" id="A0AAV7VGS3"/>
<feature type="compositionally biased region" description="Basic and acidic residues" evidence="1">
    <location>
        <begin position="51"/>
        <end position="70"/>
    </location>
</feature>
<evidence type="ECO:0000313" key="2">
    <source>
        <dbReference type="EMBL" id="KAJ1199661.1"/>
    </source>
</evidence>
<protein>
    <submittedName>
        <fullName evidence="2">Uncharacterized protein</fullName>
    </submittedName>
</protein>